<dbReference type="AlphaFoldDB" id="A0A9P9F667"/>
<name>A0A9P9F667_9HYPO</name>
<organism evidence="4 5">
    <name type="scientific">Dactylonectria macrodidyma</name>
    <dbReference type="NCBI Taxonomy" id="307937"/>
    <lineage>
        <taxon>Eukaryota</taxon>
        <taxon>Fungi</taxon>
        <taxon>Dikarya</taxon>
        <taxon>Ascomycota</taxon>
        <taxon>Pezizomycotina</taxon>
        <taxon>Sordariomycetes</taxon>
        <taxon>Hypocreomycetidae</taxon>
        <taxon>Hypocreales</taxon>
        <taxon>Nectriaceae</taxon>
        <taxon>Dactylonectria</taxon>
    </lineage>
</organism>
<evidence type="ECO:0000313" key="4">
    <source>
        <dbReference type="EMBL" id="KAH7156173.1"/>
    </source>
</evidence>
<feature type="region of interest" description="Disordered" evidence="2">
    <location>
        <begin position="1"/>
        <end position="33"/>
    </location>
</feature>
<feature type="compositionally biased region" description="Low complexity" evidence="2">
    <location>
        <begin position="71"/>
        <end position="83"/>
    </location>
</feature>
<evidence type="ECO:0000256" key="1">
    <source>
        <dbReference type="PROSITE-ProRule" id="PRU00042"/>
    </source>
</evidence>
<dbReference type="PROSITE" id="PS50157">
    <property type="entry name" value="ZINC_FINGER_C2H2_2"/>
    <property type="match status" value="1"/>
</dbReference>
<gene>
    <name evidence="4" type="ORF">EDB81DRAFT_786192</name>
</gene>
<dbReference type="PANTHER" id="PTHR38166:SF1">
    <property type="entry name" value="C2H2-TYPE DOMAIN-CONTAINING PROTEIN"/>
    <property type="match status" value="1"/>
</dbReference>
<dbReference type="InterPro" id="IPR013087">
    <property type="entry name" value="Znf_C2H2_type"/>
</dbReference>
<feature type="region of interest" description="Disordered" evidence="2">
    <location>
        <begin position="49"/>
        <end position="155"/>
    </location>
</feature>
<sequence length="536" mass="60332">MPSVRDKASQFSFHRHNRTNLSRSLPSKPRSPRAIYTSWITLLKNRRLGCPESDMPRDGKEQVFVTREKASPTSSSPNLSSNTHENSTIGDRHQSPSNRDAEDRGQNRRGSSASTRRQESPHQVAKENITALTVSQSPTQARRAADSNPPDAKFSAPSAAYLEYRVNRQLHYRKRRIVESLMAAIVECIEKKLEALEDGCDGANQSSSQPASSGFGSGNGTSRWAGQKRHHRLDDDGEDGNGEDDSRSRKDNNKKAKMLNDDSRLRFACPYYKHDPQRFKDHRTCIGPGWPSVHRVKEHLKRSHSLPSHQCHRCFKYFGKDDELKKHQRTPKPCPVQDPATVCRDLADGFDQEQGKKLNKRVKMTPEAKWAEWYCILFDVDPNSSDIPSPYHDISYQSGGLSTPQASSIQNYREHMTRVIPVIRHHVELEVAKVIRAVEDDIKSNVMEVIRDLPGRIMASFPPPSLSASAQVPDDCLFNLDDIEFDLGDGYDFEEFSTQDPLAVSESSGSQEWSDPVMPSSATSVQDDMIPFCLGT</sequence>
<feature type="region of interest" description="Disordered" evidence="2">
    <location>
        <begin position="500"/>
        <end position="523"/>
    </location>
</feature>
<feature type="compositionally biased region" description="Polar residues" evidence="2">
    <location>
        <begin position="130"/>
        <end position="140"/>
    </location>
</feature>
<evidence type="ECO:0000259" key="3">
    <source>
        <dbReference type="PROSITE" id="PS50157"/>
    </source>
</evidence>
<dbReference type="EMBL" id="JAGMUV010000005">
    <property type="protein sequence ID" value="KAH7156173.1"/>
    <property type="molecule type" value="Genomic_DNA"/>
</dbReference>
<dbReference type="Proteomes" id="UP000738349">
    <property type="component" value="Unassembled WGS sequence"/>
</dbReference>
<dbReference type="GO" id="GO:0008270">
    <property type="term" value="F:zinc ion binding"/>
    <property type="evidence" value="ECO:0007669"/>
    <property type="project" value="UniProtKB-KW"/>
</dbReference>
<evidence type="ECO:0000313" key="5">
    <source>
        <dbReference type="Proteomes" id="UP000738349"/>
    </source>
</evidence>
<feature type="compositionally biased region" description="Low complexity" evidence="2">
    <location>
        <begin position="202"/>
        <end position="214"/>
    </location>
</feature>
<reference evidence="4" key="1">
    <citation type="journal article" date="2021" name="Nat. Commun.">
        <title>Genetic determinants of endophytism in the Arabidopsis root mycobiome.</title>
        <authorList>
            <person name="Mesny F."/>
            <person name="Miyauchi S."/>
            <person name="Thiergart T."/>
            <person name="Pickel B."/>
            <person name="Atanasova L."/>
            <person name="Karlsson M."/>
            <person name="Huettel B."/>
            <person name="Barry K.W."/>
            <person name="Haridas S."/>
            <person name="Chen C."/>
            <person name="Bauer D."/>
            <person name="Andreopoulos W."/>
            <person name="Pangilinan J."/>
            <person name="LaButti K."/>
            <person name="Riley R."/>
            <person name="Lipzen A."/>
            <person name="Clum A."/>
            <person name="Drula E."/>
            <person name="Henrissat B."/>
            <person name="Kohler A."/>
            <person name="Grigoriev I.V."/>
            <person name="Martin F.M."/>
            <person name="Hacquard S."/>
        </authorList>
    </citation>
    <scope>NUCLEOTIDE SEQUENCE</scope>
    <source>
        <strain evidence="4">MPI-CAGE-AT-0147</strain>
    </source>
</reference>
<keyword evidence="1" id="KW-0862">Zinc</keyword>
<evidence type="ECO:0000256" key="2">
    <source>
        <dbReference type="SAM" id="MobiDB-lite"/>
    </source>
</evidence>
<feature type="compositionally biased region" description="Basic and acidic residues" evidence="2">
    <location>
        <begin position="244"/>
        <end position="259"/>
    </location>
</feature>
<proteinExistence type="predicted"/>
<protein>
    <recommendedName>
        <fullName evidence="3">C2H2-type domain-containing protein</fullName>
    </recommendedName>
</protein>
<feature type="domain" description="C2H2-type" evidence="3">
    <location>
        <begin position="309"/>
        <end position="330"/>
    </location>
</feature>
<accession>A0A9P9F667</accession>
<feature type="compositionally biased region" description="Polar residues" evidence="2">
    <location>
        <begin position="500"/>
        <end position="513"/>
    </location>
</feature>
<dbReference type="OrthoDB" id="4161727at2759"/>
<keyword evidence="5" id="KW-1185">Reference proteome</keyword>
<feature type="compositionally biased region" description="Basic and acidic residues" evidence="2">
    <location>
        <begin position="54"/>
        <end position="70"/>
    </location>
</feature>
<feature type="compositionally biased region" description="Basic and acidic residues" evidence="2">
    <location>
        <begin position="90"/>
        <end position="106"/>
    </location>
</feature>
<feature type="region of interest" description="Disordered" evidence="2">
    <location>
        <begin position="200"/>
        <end position="259"/>
    </location>
</feature>
<keyword evidence="1" id="KW-0863">Zinc-finger</keyword>
<dbReference type="PANTHER" id="PTHR38166">
    <property type="entry name" value="C2H2-TYPE DOMAIN-CONTAINING PROTEIN-RELATED"/>
    <property type="match status" value="1"/>
</dbReference>
<keyword evidence="1" id="KW-0479">Metal-binding</keyword>
<comment type="caution">
    <text evidence="4">The sequence shown here is derived from an EMBL/GenBank/DDBJ whole genome shotgun (WGS) entry which is preliminary data.</text>
</comment>